<dbReference type="Gene3D" id="4.10.860.10">
    <property type="entry name" value="UVR domain"/>
    <property type="match status" value="1"/>
</dbReference>
<dbReference type="InterPro" id="IPR050130">
    <property type="entry name" value="ClpA_ClpB"/>
</dbReference>
<dbReference type="Gene3D" id="1.10.1780.10">
    <property type="entry name" value="Clp, N-terminal domain"/>
    <property type="match status" value="1"/>
</dbReference>
<dbReference type="Pfam" id="PF17871">
    <property type="entry name" value="AAA_lid_9"/>
    <property type="match status" value="1"/>
</dbReference>
<evidence type="ECO:0000256" key="2">
    <source>
        <dbReference type="ARBA" id="ARBA00022741"/>
    </source>
</evidence>
<dbReference type="PROSITE" id="PS50151">
    <property type="entry name" value="UVR"/>
    <property type="match status" value="1"/>
</dbReference>
<evidence type="ECO:0000313" key="10">
    <source>
        <dbReference type="Proteomes" id="UP001205337"/>
    </source>
</evidence>
<dbReference type="SUPFAM" id="SSF52540">
    <property type="entry name" value="P-loop containing nucleoside triphosphate hydrolases"/>
    <property type="match status" value="2"/>
</dbReference>
<dbReference type="InterPro" id="IPR001943">
    <property type="entry name" value="UVR_dom"/>
</dbReference>
<dbReference type="SMART" id="SM00382">
    <property type="entry name" value="AAA"/>
    <property type="match status" value="2"/>
</dbReference>
<evidence type="ECO:0000313" key="9">
    <source>
        <dbReference type="EMBL" id="MCS0498500.1"/>
    </source>
</evidence>
<dbReference type="PANTHER" id="PTHR11638">
    <property type="entry name" value="ATP-DEPENDENT CLP PROTEASE"/>
    <property type="match status" value="1"/>
</dbReference>
<dbReference type="InterPro" id="IPR036628">
    <property type="entry name" value="Clp_N_dom_sf"/>
</dbReference>
<evidence type="ECO:0000256" key="5">
    <source>
        <dbReference type="PROSITE-ProRule" id="PRU01251"/>
    </source>
</evidence>
<feature type="region of interest" description="Disordered" evidence="6">
    <location>
        <begin position="817"/>
        <end position="838"/>
    </location>
</feature>
<proteinExistence type="predicted"/>
<dbReference type="PRINTS" id="PR00300">
    <property type="entry name" value="CLPPROTEASEA"/>
</dbReference>
<feature type="compositionally biased region" description="Low complexity" evidence="6">
    <location>
        <begin position="820"/>
        <end position="830"/>
    </location>
</feature>
<dbReference type="EMBL" id="JANTHX010000004">
    <property type="protein sequence ID" value="MCS0498500.1"/>
    <property type="molecule type" value="Genomic_DNA"/>
</dbReference>
<dbReference type="Gene3D" id="3.40.50.300">
    <property type="entry name" value="P-loop containing nucleotide triphosphate hydrolases"/>
    <property type="match status" value="2"/>
</dbReference>
<dbReference type="PROSITE" id="PS00870">
    <property type="entry name" value="CLPAB_1"/>
    <property type="match status" value="1"/>
</dbReference>
<comment type="caution">
    <text evidence="9">The sequence shown here is derived from an EMBL/GenBank/DDBJ whole genome shotgun (WGS) entry which is preliminary data.</text>
</comment>
<dbReference type="Pfam" id="PF02861">
    <property type="entry name" value="Clp_N"/>
    <property type="match status" value="1"/>
</dbReference>
<dbReference type="GO" id="GO:0008233">
    <property type="term" value="F:peptidase activity"/>
    <property type="evidence" value="ECO:0007669"/>
    <property type="project" value="UniProtKB-KW"/>
</dbReference>
<keyword evidence="3 9" id="KW-0067">ATP-binding</keyword>
<dbReference type="CDD" id="cd19499">
    <property type="entry name" value="RecA-like_ClpB_Hsp104-like"/>
    <property type="match status" value="1"/>
</dbReference>
<keyword evidence="9" id="KW-0378">Hydrolase</keyword>
<name>A0ABT1ZCT6_9MICO</name>
<dbReference type="Pfam" id="PF07724">
    <property type="entry name" value="AAA_2"/>
    <property type="match status" value="1"/>
</dbReference>
<keyword evidence="9" id="KW-0645">Protease</keyword>
<dbReference type="GO" id="GO:0005524">
    <property type="term" value="F:ATP binding"/>
    <property type="evidence" value="ECO:0007669"/>
    <property type="project" value="UniProtKB-KW"/>
</dbReference>
<dbReference type="InterPro" id="IPR019489">
    <property type="entry name" value="Clp_ATPase_C"/>
</dbReference>
<keyword evidence="4" id="KW-0143">Chaperone</keyword>
<keyword evidence="1 5" id="KW-0677">Repeat</keyword>
<evidence type="ECO:0000259" key="8">
    <source>
        <dbReference type="PROSITE" id="PS51903"/>
    </source>
</evidence>
<feature type="domain" description="UVR" evidence="7">
    <location>
        <begin position="422"/>
        <end position="457"/>
    </location>
</feature>
<dbReference type="SMART" id="SM01086">
    <property type="entry name" value="ClpB_D2-small"/>
    <property type="match status" value="1"/>
</dbReference>
<keyword evidence="2" id="KW-0547">Nucleotide-binding</keyword>
<keyword evidence="10" id="KW-1185">Reference proteome</keyword>
<evidence type="ECO:0000256" key="3">
    <source>
        <dbReference type="ARBA" id="ARBA00022840"/>
    </source>
</evidence>
<dbReference type="PROSITE" id="PS51903">
    <property type="entry name" value="CLP_R"/>
    <property type="match status" value="1"/>
</dbReference>
<dbReference type="PANTHER" id="PTHR11638:SF18">
    <property type="entry name" value="HEAT SHOCK PROTEIN 104"/>
    <property type="match status" value="1"/>
</dbReference>
<dbReference type="RefSeq" id="WP_258797443.1">
    <property type="nucleotide sequence ID" value="NZ_JANTHX010000004.1"/>
</dbReference>
<protein>
    <submittedName>
        <fullName evidence="9">ATP-dependent Clp protease ATP-binding subunit</fullName>
    </submittedName>
</protein>
<dbReference type="InterPro" id="IPR018368">
    <property type="entry name" value="ClpA/B_CS1"/>
</dbReference>
<dbReference type="InterPro" id="IPR004176">
    <property type="entry name" value="Clp_R_N"/>
</dbReference>
<dbReference type="InterPro" id="IPR027417">
    <property type="entry name" value="P-loop_NTPase"/>
</dbReference>
<dbReference type="Gene3D" id="1.10.8.60">
    <property type="match status" value="2"/>
</dbReference>
<dbReference type="SUPFAM" id="SSF81923">
    <property type="entry name" value="Double Clp-N motif"/>
    <property type="match status" value="1"/>
</dbReference>
<gene>
    <name evidence="9" type="ORF">NUH29_02920</name>
</gene>
<feature type="domain" description="Clp R" evidence="8">
    <location>
        <begin position="2"/>
        <end position="144"/>
    </location>
</feature>
<dbReference type="Pfam" id="PF10431">
    <property type="entry name" value="ClpB_D2-small"/>
    <property type="match status" value="1"/>
</dbReference>
<dbReference type="GO" id="GO:0006508">
    <property type="term" value="P:proteolysis"/>
    <property type="evidence" value="ECO:0007669"/>
    <property type="project" value="UniProtKB-KW"/>
</dbReference>
<dbReference type="Proteomes" id="UP001205337">
    <property type="component" value="Unassembled WGS sequence"/>
</dbReference>
<dbReference type="Pfam" id="PF00004">
    <property type="entry name" value="AAA"/>
    <property type="match status" value="1"/>
</dbReference>
<reference evidence="9 10" key="1">
    <citation type="submission" date="2022-08" db="EMBL/GenBank/DDBJ databases">
        <authorList>
            <person name="Li F."/>
        </authorList>
    </citation>
    <scope>NUCLEOTIDE SEQUENCE [LARGE SCALE GENOMIC DNA]</scope>
    <source>
        <strain evidence="9 10">10F1B-8-1</strain>
    </source>
</reference>
<evidence type="ECO:0000256" key="6">
    <source>
        <dbReference type="SAM" id="MobiDB-lite"/>
    </source>
</evidence>
<sequence length="838" mass="92526">MFERFTDRARRVVVLAQEEAKMLNHNYIGTEHILLGLIHEGEGVAAKALESLGISLDAVREQVQDIIGQGQQQPTGHIPFTPRAKKVLELSLREALQLGHSYIGTEHILLGLIREGEGVAAQVLVKLGADLNRVRQQVIQLLSGYQGKEQVAVGGNEQVANDKGSQILDQFGRNLTQAAREGKLDPVIGREKEMERVMQILSRRSKNNPVLIGEPGVGKTAVVEGLAQAIVRGDVPETLRDKQLYTLDLGSLIAGSRYRGDFEERLKKVTKEIRTRGDIITFIDEIHTLVGAGAAEGAIDAANILKPLLARGELQTIGATTLDEYRKHFEKDAALERRFQPVQVAEPSLPMTINILKGLRDKYEAFHKVSITDGAIVAAANLADRYVQDRFLPDKAIDLIDEAGARLRLSILSAPPELREFDEKIAAVRAEKEGAIEDQDFELAATKRDEEKKLLGERLRREKQWRSGDVAASGTVDEGVIAEVLANATGIPVFKLTEEESARLIFMEQALHQRVIGQEEAISVLAKTIRRTRAGLKDPKRPSGSFIFAGPTGVGKTELAKALAEFLFDDEDALISLDMSEYGEKHTVSRLFGAPPGFVGFEEGGQLTEKVRRKPFSVVLFDEIEKAHPDIFNSLLQILEEGRLTDGQGRVVDFKNTVIIMTTNLGTKDITGGPVGFTLEGNTENSYRAMRAKVVEELKKHFKPEFLNRVDETIVFPQLSQEELRQIVDLFIKRLSERLLDRDMTIEITDAAKTRLIELGWEPTLGARPLRRAVQHEIEDKLSEEILHGRLEAGDHVHVDLVDGEFVFTTGRQPGRELPAGVGAASGALDADGDPITA</sequence>
<dbReference type="CDD" id="cd00009">
    <property type="entry name" value="AAA"/>
    <property type="match status" value="1"/>
</dbReference>
<evidence type="ECO:0000259" key="7">
    <source>
        <dbReference type="PROSITE" id="PS50151"/>
    </source>
</evidence>
<dbReference type="InterPro" id="IPR003593">
    <property type="entry name" value="AAA+_ATPase"/>
</dbReference>
<dbReference type="InterPro" id="IPR041546">
    <property type="entry name" value="ClpA/ClpB_AAA_lid"/>
</dbReference>
<dbReference type="InterPro" id="IPR003959">
    <property type="entry name" value="ATPase_AAA_core"/>
</dbReference>
<accession>A0ABT1ZCT6</accession>
<evidence type="ECO:0000256" key="4">
    <source>
        <dbReference type="ARBA" id="ARBA00023186"/>
    </source>
</evidence>
<dbReference type="InterPro" id="IPR001270">
    <property type="entry name" value="ClpA/B"/>
</dbReference>
<organism evidence="9 10">
    <name type="scientific">Protaetiibacter mangrovi</name>
    <dbReference type="NCBI Taxonomy" id="2970926"/>
    <lineage>
        <taxon>Bacteria</taxon>
        <taxon>Bacillati</taxon>
        <taxon>Actinomycetota</taxon>
        <taxon>Actinomycetes</taxon>
        <taxon>Micrococcales</taxon>
        <taxon>Microbacteriaceae</taxon>
        <taxon>Protaetiibacter</taxon>
    </lineage>
</organism>
<evidence type="ECO:0000256" key="1">
    <source>
        <dbReference type="ARBA" id="ARBA00022737"/>
    </source>
</evidence>